<gene>
    <name evidence="2" type="ORF">MTBBW1_710002</name>
</gene>
<dbReference type="AlphaFoldDB" id="A0A1W1HJ54"/>
<feature type="transmembrane region" description="Helical" evidence="1">
    <location>
        <begin position="79"/>
        <end position="98"/>
    </location>
</feature>
<sequence>MLPVIIVAGTLIFGRKKVVAYFKKDSQKSIYEEKVSSQNDSGKIPMESELVEEKENELTDIQKDLNISLTSTVFSGIGHLYFAPFTSLAILGLGYLTVMDMGKAHGVWKKEKKSVLNS</sequence>
<keyword evidence="3" id="KW-1185">Reference proteome</keyword>
<name>A0A1W1HJ54_9BACT</name>
<evidence type="ECO:0000313" key="3">
    <source>
        <dbReference type="Proteomes" id="UP000191931"/>
    </source>
</evidence>
<dbReference type="RefSeq" id="WP_080802134.1">
    <property type="nucleotide sequence ID" value="NZ_LT828543.1"/>
</dbReference>
<keyword evidence="1" id="KW-0812">Transmembrane</keyword>
<evidence type="ECO:0000256" key="1">
    <source>
        <dbReference type="SAM" id="Phobius"/>
    </source>
</evidence>
<protein>
    <submittedName>
        <fullName evidence="2">Uncharacterized protein</fullName>
    </submittedName>
</protein>
<proteinExistence type="predicted"/>
<accession>A0A1W1HJ54</accession>
<keyword evidence="1" id="KW-0472">Membrane</keyword>
<reference evidence="2 3" key="1">
    <citation type="submission" date="2017-03" db="EMBL/GenBank/DDBJ databases">
        <authorList>
            <person name="Afonso C.L."/>
            <person name="Miller P.J."/>
            <person name="Scott M.A."/>
            <person name="Spackman E."/>
            <person name="Goraichik I."/>
            <person name="Dimitrov K.M."/>
            <person name="Suarez D.L."/>
            <person name="Swayne D.E."/>
        </authorList>
    </citation>
    <scope>NUCLEOTIDE SEQUENCE [LARGE SCALE GENOMIC DNA]</scope>
    <source>
        <strain evidence="2">PRJEB14757</strain>
    </source>
</reference>
<dbReference type="EMBL" id="FWEV01000316">
    <property type="protein sequence ID" value="SLM32402.1"/>
    <property type="molecule type" value="Genomic_DNA"/>
</dbReference>
<organism evidence="2 3">
    <name type="scientific">Desulfamplus magnetovallimortis</name>
    <dbReference type="NCBI Taxonomy" id="1246637"/>
    <lineage>
        <taxon>Bacteria</taxon>
        <taxon>Pseudomonadati</taxon>
        <taxon>Thermodesulfobacteriota</taxon>
        <taxon>Desulfobacteria</taxon>
        <taxon>Desulfobacterales</taxon>
        <taxon>Desulfobacteraceae</taxon>
        <taxon>Desulfamplus</taxon>
    </lineage>
</organism>
<dbReference type="Proteomes" id="UP000191931">
    <property type="component" value="Unassembled WGS sequence"/>
</dbReference>
<keyword evidence="1" id="KW-1133">Transmembrane helix</keyword>
<evidence type="ECO:0000313" key="2">
    <source>
        <dbReference type="EMBL" id="SLM32402.1"/>
    </source>
</evidence>